<evidence type="ECO:0000256" key="1">
    <source>
        <dbReference type="SAM" id="Phobius"/>
    </source>
</evidence>
<dbReference type="InterPro" id="IPR025689">
    <property type="entry name" value="Spore_YtrH"/>
</dbReference>
<organism evidence="2 3">
    <name type="scientific">Halalkalibacter suaedae</name>
    <dbReference type="NCBI Taxonomy" id="2822140"/>
    <lineage>
        <taxon>Bacteria</taxon>
        <taxon>Bacillati</taxon>
        <taxon>Bacillota</taxon>
        <taxon>Bacilli</taxon>
        <taxon>Bacillales</taxon>
        <taxon>Bacillaceae</taxon>
        <taxon>Halalkalibacter</taxon>
    </lineage>
</organism>
<sequence>MLNREFLATIIIDFFVAFGVIIGGAIIGAIGAFLIGKPPLAVMQNLAGNLKIWAIVAAIGGTFDAITSIERGLFEGTHDDIFKTGFMIFAALCGAQAGTSLIQWLVGESLSS</sequence>
<proteinExistence type="predicted"/>
<feature type="transmembrane region" description="Helical" evidence="1">
    <location>
        <begin position="86"/>
        <end position="106"/>
    </location>
</feature>
<reference evidence="2" key="1">
    <citation type="submission" date="2021-03" db="EMBL/GenBank/DDBJ databases">
        <title>Bacillus suaedae sp. nov., isolated from Suaeda aralocaspica.</title>
        <authorList>
            <person name="Lei R.F.R."/>
        </authorList>
    </citation>
    <scope>NUCLEOTIDE SEQUENCE</scope>
    <source>
        <strain evidence="2">YZJH907-2</strain>
    </source>
</reference>
<protein>
    <submittedName>
        <fullName evidence="2">YtrH family sporulation protein</fullName>
    </submittedName>
</protein>
<evidence type="ECO:0000313" key="2">
    <source>
        <dbReference type="EMBL" id="MBP3949752.1"/>
    </source>
</evidence>
<feature type="transmembrane region" description="Helical" evidence="1">
    <location>
        <begin position="6"/>
        <end position="34"/>
    </location>
</feature>
<keyword evidence="3" id="KW-1185">Reference proteome</keyword>
<dbReference type="Pfam" id="PF14034">
    <property type="entry name" value="Spore_YtrH"/>
    <property type="match status" value="1"/>
</dbReference>
<keyword evidence="1" id="KW-0472">Membrane</keyword>
<gene>
    <name evidence="2" type="ORF">J7W16_01315</name>
</gene>
<dbReference type="Proteomes" id="UP000678228">
    <property type="component" value="Unassembled WGS sequence"/>
</dbReference>
<keyword evidence="1" id="KW-1133">Transmembrane helix</keyword>
<dbReference type="RefSeq" id="WP_210595127.1">
    <property type="nucleotide sequence ID" value="NZ_JAGKSQ010000001.1"/>
</dbReference>
<comment type="caution">
    <text evidence="2">The sequence shown here is derived from an EMBL/GenBank/DDBJ whole genome shotgun (WGS) entry which is preliminary data.</text>
</comment>
<keyword evidence="1" id="KW-0812">Transmembrane</keyword>
<evidence type="ECO:0000313" key="3">
    <source>
        <dbReference type="Proteomes" id="UP000678228"/>
    </source>
</evidence>
<accession>A0A941AMZ0</accession>
<name>A0A941AMZ0_9BACI</name>
<dbReference type="AlphaFoldDB" id="A0A941AMZ0"/>
<dbReference type="EMBL" id="JAGKSQ010000001">
    <property type="protein sequence ID" value="MBP3949752.1"/>
    <property type="molecule type" value="Genomic_DNA"/>
</dbReference>
<feature type="transmembrane region" description="Helical" evidence="1">
    <location>
        <begin position="46"/>
        <end position="66"/>
    </location>
</feature>